<organism evidence="2 3">
    <name type="scientific">Callorhinchus milii</name>
    <name type="common">Ghost shark</name>
    <dbReference type="NCBI Taxonomy" id="7868"/>
    <lineage>
        <taxon>Eukaryota</taxon>
        <taxon>Metazoa</taxon>
        <taxon>Chordata</taxon>
        <taxon>Craniata</taxon>
        <taxon>Vertebrata</taxon>
        <taxon>Chondrichthyes</taxon>
        <taxon>Holocephali</taxon>
        <taxon>Chimaeriformes</taxon>
        <taxon>Callorhinchidae</taxon>
        <taxon>Callorhinchus</taxon>
    </lineage>
</organism>
<reference evidence="2" key="4">
    <citation type="submission" date="2025-08" db="UniProtKB">
        <authorList>
            <consortium name="Ensembl"/>
        </authorList>
    </citation>
    <scope>IDENTIFICATION</scope>
</reference>
<feature type="region of interest" description="Disordered" evidence="1">
    <location>
        <begin position="25"/>
        <end position="54"/>
    </location>
</feature>
<dbReference type="STRING" id="7868.ENSCMIP00000041644"/>
<dbReference type="Proteomes" id="UP000314986">
    <property type="component" value="Unassembled WGS sequence"/>
</dbReference>
<reference evidence="3" key="2">
    <citation type="journal article" date="2007" name="PLoS Biol.">
        <title>Survey sequencing and comparative analysis of the elephant shark (Callorhinchus milii) genome.</title>
        <authorList>
            <person name="Venkatesh B."/>
            <person name="Kirkness E.F."/>
            <person name="Loh Y.H."/>
            <person name="Halpern A.L."/>
            <person name="Lee A.P."/>
            <person name="Johnson J."/>
            <person name="Dandona N."/>
            <person name="Viswanathan L.D."/>
            <person name="Tay A."/>
            <person name="Venter J.C."/>
            <person name="Strausberg R.L."/>
            <person name="Brenner S."/>
        </authorList>
    </citation>
    <scope>NUCLEOTIDE SEQUENCE [LARGE SCALE GENOMIC DNA]</scope>
</reference>
<evidence type="ECO:0000313" key="3">
    <source>
        <dbReference type="Proteomes" id="UP000314986"/>
    </source>
</evidence>
<keyword evidence="3" id="KW-1185">Reference proteome</keyword>
<protein>
    <submittedName>
        <fullName evidence="2">Uncharacterized protein</fullName>
    </submittedName>
</protein>
<reference evidence="3" key="1">
    <citation type="journal article" date="2006" name="Science">
        <title>Ancient noncoding elements conserved in the human genome.</title>
        <authorList>
            <person name="Venkatesh B."/>
            <person name="Kirkness E.F."/>
            <person name="Loh Y.H."/>
            <person name="Halpern A.L."/>
            <person name="Lee A.P."/>
            <person name="Johnson J."/>
            <person name="Dandona N."/>
            <person name="Viswanathan L.D."/>
            <person name="Tay A."/>
            <person name="Venter J.C."/>
            <person name="Strausberg R.L."/>
            <person name="Brenner S."/>
        </authorList>
    </citation>
    <scope>NUCLEOTIDE SEQUENCE [LARGE SCALE GENOMIC DNA]</scope>
</reference>
<accession>A0A4W3JE01</accession>
<sequence>DDMMISLITSESDDSLFKTQCPSLPIRRSERGVGTLTGPTAADEDGLSDSEGAPACPPSFLSSEAFRNIQEEGGKSHSGEKSGRPIGRPKRIILVLLSTFPLNALKFLNLQQASLTGLFDYIKEMKYQQHLEVALRRIDKDHTGVEKFEIKQYDKNFLTPSTLLSVSSLQPLHP</sequence>
<evidence type="ECO:0000256" key="1">
    <source>
        <dbReference type="SAM" id="MobiDB-lite"/>
    </source>
</evidence>
<reference evidence="3" key="3">
    <citation type="journal article" date="2014" name="Nature">
        <title>Elephant shark genome provides unique insights into gnathostome evolution.</title>
        <authorList>
            <consortium name="International Elephant Shark Genome Sequencing Consortium"/>
            <person name="Venkatesh B."/>
            <person name="Lee A.P."/>
            <person name="Ravi V."/>
            <person name="Maurya A.K."/>
            <person name="Lian M.M."/>
            <person name="Swann J.B."/>
            <person name="Ohta Y."/>
            <person name="Flajnik M.F."/>
            <person name="Sutoh Y."/>
            <person name="Kasahara M."/>
            <person name="Hoon S."/>
            <person name="Gangu V."/>
            <person name="Roy S.W."/>
            <person name="Irimia M."/>
            <person name="Korzh V."/>
            <person name="Kondrychyn I."/>
            <person name="Lim Z.W."/>
            <person name="Tay B.H."/>
            <person name="Tohari S."/>
            <person name="Kong K.W."/>
            <person name="Ho S."/>
            <person name="Lorente-Galdos B."/>
            <person name="Quilez J."/>
            <person name="Marques-Bonet T."/>
            <person name="Raney B.J."/>
            <person name="Ingham P.W."/>
            <person name="Tay A."/>
            <person name="Hillier L.W."/>
            <person name="Minx P."/>
            <person name="Boehm T."/>
            <person name="Wilson R.K."/>
            <person name="Brenner S."/>
            <person name="Warren W.C."/>
        </authorList>
    </citation>
    <scope>NUCLEOTIDE SEQUENCE [LARGE SCALE GENOMIC DNA]</scope>
</reference>
<reference evidence="2" key="5">
    <citation type="submission" date="2025-09" db="UniProtKB">
        <authorList>
            <consortium name="Ensembl"/>
        </authorList>
    </citation>
    <scope>IDENTIFICATION</scope>
</reference>
<evidence type="ECO:0000313" key="2">
    <source>
        <dbReference type="Ensembl" id="ENSCMIP00000041644.1"/>
    </source>
</evidence>
<dbReference type="InParanoid" id="A0A4W3JE01"/>
<dbReference type="AlphaFoldDB" id="A0A4W3JE01"/>
<proteinExistence type="predicted"/>
<name>A0A4W3JE01_CALMI</name>
<dbReference type="Ensembl" id="ENSCMIT00000042238.1">
    <property type="protein sequence ID" value="ENSCMIP00000041644.1"/>
    <property type="gene ID" value="ENSCMIG00000017361.1"/>
</dbReference>